<proteinExistence type="predicted"/>
<name>A0ABS7MLJ8_9ACTN</name>
<dbReference type="InterPro" id="IPR002178">
    <property type="entry name" value="PTS_EIIA_type-2_dom"/>
</dbReference>
<dbReference type="PROSITE" id="PS51094">
    <property type="entry name" value="PTS_EIIA_TYPE_2"/>
    <property type="match status" value="1"/>
</dbReference>
<protein>
    <submittedName>
        <fullName evidence="2">PTS sugar transporter subunit IIA</fullName>
    </submittedName>
</protein>
<evidence type="ECO:0000313" key="3">
    <source>
        <dbReference type="Proteomes" id="UP000700908"/>
    </source>
</evidence>
<keyword evidence="2" id="KW-0762">Sugar transport</keyword>
<gene>
    <name evidence="2" type="ORF">K6V98_07755</name>
</gene>
<reference evidence="2 3" key="1">
    <citation type="submission" date="2021-08" db="EMBL/GenBank/DDBJ databases">
        <title>Collinsella faecalis sp. nov. isolated from swine faeces.</title>
        <authorList>
            <person name="Oh B.S."/>
            <person name="Lee J.H."/>
        </authorList>
    </citation>
    <scope>NUCLEOTIDE SEQUENCE [LARGE SCALE GENOMIC DNA]</scope>
    <source>
        <strain evidence="2 3">AGMB00827</strain>
    </source>
</reference>
<keyword evidence="2" id="KW-0813">Transport</keyword>
<dbReference type="InterPro" id="IPR016152">
    <property type="entry name" value="PTrfase/Anion_transptr"/>
</dbReference>
<comment type="caution">
    <text evidence="2">The sequence shown here is derived from an EMBL/GenBank/DDBJ whole genome shotgun (WGS) entry which is preliminary data.</text>
</comment>
<accession>A0ABS7MLJ8</accession>
<dbReference type="CDD" id="cd00211">
    <property type="entry name" value="PTS_IIA_fru"/>
    <property type="match status" value="1"/>
</dbReference>
<sequence>MTEEEIAGKMDVQDEVLEKPIERGEVAQEEVAIEDLLHTELMLFDVVVDSKEELIRVLANRAEQAGFVEPGYAEDVIERERQFPTGLPTVGLKVAVPHAMTQEHVNKPAIVTARLAQPVLFKEMGAGVADVPVELVFMLVAKGDKQHLAVLQKLISLLSDPEALRVLGTLTEPDELMRELTDRLT</sequence>
<feature type="domain" description="PTS EIIA type-2" evidence="1">
    <location>
        <begin position="35"/>
        <end position="183"/>
    </location>
</feature>
<dbReference type="Gene3D" id="3.40.930.10">
    <property type="entry name" value="Mannitol-specific EII, Chain A"/>
    <property type="match status" value="1"/>
</dbReference>
<evidence type="ECO:0000313" key="2">
    <source>
        <dbReference type="EMBL" id="MBY4798239.1"/>
    </source>
</evidence>
<keyword evidence="3" id="KW-1185">Reference proteome</keyword>
<dbReference type="RefSeq" id="WP_222199954.1">
    <property type="nucleotide sequence ID" value="NZ_JAIMFO010000008.1"/>
</dbReference>
<dbReference type="SUPFAM" id="SSF55804">
    <property type="entry name" value="Phoshotransferase/anion transport protein"/>
    <property type="match status" value="1"/>
</dbReference>
<evidence type="ECO:0000259" key="1">
    <source>
        <dbReference type="PROSITE" id="PS51094"/>
    </source>
</evidence>
<dbReference type="Pfam" id="PF00359">
    <property type="entry name" value="PTS_EIIA_2"/>
    <property type="match status" value="1"/>
</dbReference>
<dbReference type="PANTHER" id="PTHR47738">
    <property type="entry name" value="PTS SYSTEM FRUCTOSE-LIKE EIIA COMPONENT-RELATED"/>
    <property type="match status" value="1"/>
</dbReference>
<dbReference type="Proteomes" id="UP000700908">
    <property type="component" value="Unassembled WGS sequence"/>
</dbReference>
<dbReference type="PANTHER" id="PTHR47738:SF3">
    <property type="entry name" value="PHOSPHOTRANSFERASE SYSTEM MANNITOL_FRUCTOSE-SPECIFIC IIA DOMAIN CONTAINING PROTEIN"/>
    <property type="match status" value="1"/>
</dbReference>
<dbReference type="EMBL" id="JAIMFO010000008">
    <property type="protein sequence ID" value="MBY4798239.1"/>
    <property type="molecule type" value="Genomic_DNA"/>
</dbReference>
<dbReference type="InterPro" id="IPR051541">
    <property type="entry name" value="PTS_SugarTrans_NitroReg"/>
</dbReference>
<organism evidence="2 3">
    <name type="scientific">Collinsella ureilytica</name>
    <dbReference type="NCBI Taxonomy" id="2869515"/>
    <lineage>
        <taxon>Bacteria</taxon>
        <taxon>Bacillati</taxon>
        <taxon>Actinomycetota</taxon>
        <taxon>Coriobacteriia</taxon>
        <taxon>Coriobacteriales</taxon>
        <taxon>Coriobacteriaceae</taxon>
        <taxon>Collinsella</taxon>
    </lineage>
</organism>